<protein>
    <recommendedName>
        <fullName evidence="1">Lysozyme inhibitor LprI-like N-terminal domain-containing protein</fullName>
    </recommendedName>
</protein>
<dbReference type="AlphaFoldDB" id="A0A318JAR7"/>
<accession>A0A318JAR7</accession>
<proteinExistence type="predicted"/>
<keyword evidence="3" id="KW-1185">Reference proteome</keyword>
<feature type="domain" description="Lysozyme inhibitor LprI-like N-terminal" evidence="1">
    <location>
        <begin position="1"/>
        <end position="59"/>
    </location>
</feature>
<dbReference type="Gene3D" id="1.20.1270.180">
    <property type="match status" value="1"/>
</dbReference>
<organism evidence="2 3">
    <name type="scientific">Undibacterium pigrum</name>
    <dbReference type="NCBI Taxonomy" id="401470"/>
    <lineage>
        <taxon>Bacteria</taxon>
        <taxon>Pseudomonadati</taxon>
        <taxon>Pseudomonadota</taxon>
        <taxon>Betaproteobacteria</taxon>
        <taxon>Burkholderiales</taxon>
        <taxon>Oxalobacteraceae</taxon>
        <taxon>Undibacterium</taxon>
    </lineage>
</organism>
<dbReference type="InterPro" id="IPR009739">
    <property type="entry name" value="LprI-like_N"/>
</dbReference>
<comment type="caution">
    <text evidence="2">The sequence shown here is derived from an EMBL/GenBank/DDBJ whole genome shotgun (WGS) entry which is preliminary data.</text>
</comment>
<gene>
    <name evidence="2" type="ORF">DFR42_102710</name>
</gene>
<dbReference type="EMBL" id="QJKB01000002">
    <property type="protein sequence ID" value="PXX45482.1"/>
    <property type="molecule type" value="Genomic_DNA"/>
</dbReference>
<evidence type="ECO:0000313" key="3">
    <source>
        <dbReference type="Proteomes" id="UP000247792"/>
    </source>
</evidence>
<dbReference type="Pfam" id="PF07007">
    <property type="entry name" value="LprI"/>
    <property type="match status" value="1"/>
</dbReference>
<reference evidence="2 3" key="1">
    <citation type="submission" date="2018-05" db="EMBL/GenBank/DDBJ databases">
        <title>Genomic Encyclopedia of Type Strains, Phase IV (KMG-IV): sequencing the most valuable type-strain genomes for metagenomic binning, comparative biology and taxonomic classification.</title>
        <authorList>
            <person name="Goeker M."/>
        </authorList>
    </citation>
    <scope>NUCLEOTIDE SEQUENCE [LARGE SCALE GENOMIC DNA]</scope>
    <source>
        <strain evidence="2 3">DSM 19792</strain>
    </source>
</reference>
<evidence type="ECO:0000313" key="2">
    <source>
        <dbReference type="EMBL" id="PXX45482.1"/>
    </source>
</evidence>
<evidence type="ECO:0000259" key="1">
    <source>
        <dbReference type="Pfam" id="PF07007"/>
    </source>
</evidence>
<sequence>MNAVYKKIMRVYAEDKIFLRQLKVSQALWLKLREAELSTKYPDYSAIGKLEGSSLPGCEYSYRKQTRLSALPISNAGYRESKMVTIAQDQ</sequence>
<dbReference type="Proteomes" id="UP000247792">
    <property type="component" value="Unassembled WGS sequence"/>
</dbReference>
<name>A0A318JAR7_9BURK</name>